<evidence type="ECO:0000256" key="4">
    <source>
        <dbReference type="HAMAP-Rule" id="MF_01401"/>
    </source>
</evidence>
<dbReference type="SUPFAM" id="SSF55068">
    <property type="entry name" value="Peptide methionine sulfoxide reductase"/>
    <property type="match status" value="1"/>
</dbReference>
<dbReference type="EMBL" id="NPEF01000059">
    <property type="protein sequence ID" value="PJZ93490.1"/>
    <property type="molecule type" value="Genomic_DNA"/>
</dbReference>
<evidence type="ECO:0000313" key="8">
    <source>
        <dbReference type="Proteomes" id="UP000232122"/>
    </source>
</evidence>
<evidence type="ECO:0000256" key="1">
    <source>
        <dbReference type="ARBA" id="ARBA00023002"/>
    </source>
</evidence>
<gene>
    <name evidence="4 7" type="primary">msrA</name>
    <name evidence="6" type="ORF">CH379_011250</name>
    <name evidence="7" type="ORF">CH379_07560</name>
</gene>
<dbReference type="AlphaFoldDB" id="A0A2N0BMR5"/>
<dbReference type="EC" id="1.8.4.11" evidence="4"/>
<organism evidence="7">
    <name type="scientific">Leptospira ellisii</name>
    <dbReference type="NCBI Taxonomy" id="2023197"/>
    <lineage>
        <taxon>Bacteria</taxon>
        <taxon>Pseudomonadati</taxon>
        <taxon>Spirochaetota</taxon>
        <taxon>Spirochaetia</taxon>
        <taxon>Leptospirales</taxon>
        <taxon>Leptospiraceae</taxon>
        <taxon>Leptospira</taxon>
    </lineage>
</organism>
<reference evidence="6 8" key="2">
    <citation type="journal article" date="2018" name="Microb. Genom.">
        <title>Deciphering the unexplored Leptospira diversity from soils uncovers genomic evolution to virulence.</title>
        <authorList>
            <person name="Thibeaux R."/>
            <person name="Iraola G."/>
            <person name="Ferres I."/>
            <person name="Bierque E."/>
            <person name="Girault D."/>
            <person name="Soupe-Gilbert M.E."/>
            <person name="Picardeau M."/>
            <person name="Goarant C."/>
        </authorList>
    </citation>
    <scope>NUCLEOTIDE SEQUENCE [LARGE SCALE GENOMIC DNA]</scope>
    <source>
        <strain evidence="6 8">ATI7-C-A5</strain>
    </source>
</reference>
<evidence type="ECO:0000256" key="2">
    <source>
        <dbReference type="ARBA" id="ARBA00047806"/>
    </source>
</evidence>
<proteinExistence type="inferred from homology"/>
<evidence type="ECO:0000313" key="7">
    <source>
        <dbReference type="EMBL" id="PJZ93490.1"/>
    </source>
</evidence>
<comment type="caution">
    <text evidence="7">The sequence shown here is derived from an EMBL/GenBank/DDBJ whole genome shotgun (WGS) entry which is preliminary data.</text>
</comment>
<accession>A0A2N0BMR5</accession>
<keyword evidence="8" id="KW-1185">Reference proteome</keyword>
<dbReference type="GO" id="GO:0008113">
    <property type="term" value="F:peptide-methionine (S)-S-oxide reductase activity"/>
    <property type="evidence" value="ECO:0007669"/>
    <property type="project" value="UniProtKB-UniRule"/>
</dbReference>
<reference evidence="6" key="3">
    <citation type="submission" date="2023-10" db="EMBL/GenBank/DDBJ databases">
        <authorList>
            <person name="Picardeau M."/>
            <person name="Thibeaux R."/>
        </authorList>
    </citation>
    <scope>NUCLEOTIDE SEQUENCE</scope>
    <source>
        <strain evidence="6">ATI7-C-A5</strain>
    </source>
</reference>
<dbReference type="InterPro" id="IPR036509">
    <property type="entry name" value="Met_Sox_Rdtase_MsrA_sf"/>
</dbReference>
<keyword evidence="1 4" id="KW-0560">Oxidoreductase</keyword>
<dbReference type="Gene3D" id="3.30.1060.10">
    <property type="entry name" value="Peptide methionine sulphoxide reductase MsrA"/>
    <property type="match status" value="1"/>
</dbReference>
<feature type="active site" evidence="4">
    <location>
        <position position="10"/>
    </location>
</feature>
<evidence type="ECO:0000256" key="3">
    <source>
        <dbReference type="ARBA" id="ARBA00048782"/>
    </source>
</evidence>
<dbReference type="EMBL" id="NPEF02000012">
    <property type="protein sequence ID" value="MDV6236199.1"/>
    <property type="molecule type" value="Genomic_DNA"/>
</dbReference>
<dbReference type="OrthoDB" id="4174719at2"/>
<comment type="similarity">
    <text evidence="4">Belongs to the MsrA Met sulfoxide reductase family.</text>
</comment>
<name>A0A2N0BMR5_9LEPT</name>
<comment type="catalytic activity">
    <reaction evidence="2 4">
        <text>L-methionyl-[protein] + [thioredoxin]-disulfide + H2O = L-methionyl-(S)-S-oxide-[protein] + [thioredoxin]-dithiol</text>
        <dbReference type="Rhea" id="RHEA:14217"/>
        <dbReference type="Rhea" id="RHEA-COMP:10698"/>
        <dbReference type="Rhea" id="RHEA-COMP:10700"/>
        <dbReference type="Rhea" id="RHEA-COMP:12313"/>
        <dbReference type="Rhea" id="RHEA-COMP:12315"/>
        <dbReference type="ChEBI" id="CHEBI:15377"/>
        <dbReference type="ChEBI" id="CHEBI:16044"/>
        <dbReference type="ChEBI" id="CHEBI:29950"/>
        <dbReference type="ChEBI" id="CHEBI:44120"/>
        <dbReference type="ChEBI" id="CHEBI:50058"/>
        <dbReference type="EC" id="1.8.4.11"/>
    </reaction>
</comment>
<dbReference type="PANTHER" id="PTHR43774">
    <property type="entry name" value="PEPTIDE METHIONINE SULFOXIDE REDUCTASE"/>
    <property type="match status" value="1"/>
</dbReference>
<reference evidence="7" key="1">
    <citation type="submission" date="2017-07" db="EMBL/GenBank/DDBJ databases">
        <title>Leptospira spp. isolated from tropical soils.</title>
        <authorList>
            <person name="Thibeaux R."/>
            <person name="Iraola G."/>
            <person name="Ferres I."/>
            <person name="Bierque E."/>
            <person name="Girault D."/>
            <person name="Soupe-Gilbert M.-E."/>
            <person name="Picardeau M."/>
            <person name="Goarant C."/>
        </authorList>
    </citation>
    <scope>NUCLEOTIDE SEQUENCE [LARGE SCALE GENOMIC DNA]</scope>
    <source>
        <strain evidence="7">ATI7-C-A5</strain>
    </source>
</reference>
<feature type="domain" description="Peptide methionine sulphoxide reductase MsrA" evidence="5">
    <location>
        <begin position="4"/>
        <end position="154"/>
    </location>
</feature>
<comment type="catalytic activity">
    <reaction evidence="3 4">
        <text>[thioredoxin]-disulfide + L-methionine + H2O = L-methionine (S)-S-oxide + [thioredoxin]-dithiol</text>
        <dbReference type="Rhea" id="RHEA:19993"/>
        <dbReference type="Rhea" id="RHEA-COMP:10698"/>
        <dbReference type="Rhea" id="RHEA-COMP:10700"/>
        <dbReference type="ChEBI" id="CHEBI:15377"/>
        <dbReference type="ChEBI" id="CHEBI:29950"/>
        <dbReference type="ChEBI" id="CHEBI:50058"/>
        <dbReference type="ChEBI" id="CHEBI:57844"/>
        <dbReference type="ChEBI" id="CHEBI:58772"/>
        <dbReference type="EC" id="1.8.4.11"/>
    </reaction>
</comment>
<accession>A0A2N0BAA2</accession>
<protein>
    <recommendedName>
        <fullName evidence="4">Peptide methionine sulfoxide reductase MsrA</fullName>
        <shortName evidence="4">Protein-methionine-S-oxide reductase</shortName>
        <ecNumber evidence="4">1.8.4.11</ecNumber>
    </recommendedName>
    <alternativeName>
        <fullName evidence="4">Peptide-methionine (S)-S-oxide reductase</fullName>
        <shortName evidence="4">Peptide Met(O) reductase</shortName>
    </alternativeName>
</protein>
<dbReference type="NCBIfam" id="TIGR00401">
    <property type="entry name" value="msrA"/>
    <property type="match status" value="1"/>
</dbReference>
<dbReference type="PANTHER" id="PTHR43774:SF1">
    <property type="entry name" value="PEPTIDE METHIONINE SULFOXIDE REDUCTASE MSRA 2"/>
    <property type="match status" value="1"/>
</dbReference>
<dbReference type="HAMAP" id="MF_01401">
    <property type="entry name" value="MsrA"/>
    <property type="match status" value="1"/>
</dbReference>
<dbReference type="Proteomes" id="UP000232122">
    <property type="component" value="Unassembled WGS sequence"/>
</dbReference>
<dbReference type="InterPro" id="IPR002569">
    <property type="entry name" value="Met_Sox_Rdtase_MsrA_dom"/>
</dbReference>
<dbReference type="Pfam" id="PF01625">
    <property type="entry name" value="PMSR"/>
    <property type="match status" value="1"/>
</dbReference>
<evidence type="ECO:0000259" key="5">
    <source>
        <dbReference type="Pfam" id="PF01625"/>
    </source>
</evidence>
<sequence length="179" mass="20276">MEIATLGGGCFWCLEAVYQMVDGVQSVASGYSAGHQKNPDYRSVCSGTTGHAEVVQIGFDPSIVSYPEILDIFWICHDPTTLNRQGNDVGTQYRSIILYHSPEQKKSAEEAIEKARSEFSNPIVTQVEALTEFYPAEGYHQNYYRTNPEQAYCHYVVRPKLEKFLKSGFKRKKPLPDLR</sequence>
<evidence type="ECO:0000313" key="6">
    <source>
        <dbReference type="EMBL" id="MDV6236199.1"/>
    </source>
</evidence>
<dbReference type="RefSeq" id="WP_100746285.1">
    <property type="nucleotide sequence ID" value="NZ_NPEF02000012.1"/>
</dbReference>
<comment type="function">
    <text evidence="4">Has an important function as a repair enzyme for proteins that have been inactivated by oxidation. Catalyzes the reversible oxidation-reduction of methionine sulfoxide in proteins to methionine.</text>
</comment>